<accession>A0AA46NZC2</accession>
<dbReference type="InterPro" id="IPR023061">
    <property type="entry name" value="SelD_I"/>
</dbReference>
<dbReference type="NCBIfam" id="NF002098">
    <property type="entry name" value="PRK00943.1"/>
    <property type="match status" value="1"/>
</dbReference>
<evidence type="ECO:0000256" key="1">
    <source>
        <dbReference type="ARBA" id="ARBA00008026"/>
    </source>
</evidence>
<dbReference type="FunFam" id="3.30.1330.10:FF:000003">
    <property type="entry name" value="Selenide, water dikinase"/>
    <property type="match status" value="1"/>
</dbReference>
<evidence type="ECO:0000313" key="12">
    <source>
        <dbReference type="EMBL" id="UYF97358.1"/>
    </source>
</evidence>
<sequence>MTTTTRRLTEYSHGGGCACKLPQSMLDDVVTMMRQTGVPQSDESGLLIGLDTPDDAAVYAIDDTKAWIVTTDFLTPLVDDPRDWGRIAATNALSDVYAMGGRPLIALNILAWPTGLGADMLNKVLHGGADAVSAAGALVVGGHSITDPIPKYGLVAIGEVERDKILTKGGARPGDLLVLTKPIGVGIISTAIKRGQAPQNSRTAAVASMTRLNSSASRIASQAGLKGATDITGYGLIGHLHEMAAAAGLGARIDIDRVPLLPGVTALIADGCAPDGSRRTLVNALRKGWFEPSSIPQEQQLLLADAQTSGGLLLAVPPHDAASVVAALRAGGDAHACVIGEFVDDGRPGVVTAETSTR</sequence>
<protein>
    <recommendedName>
        <fullName evidence="9">Selenide, water dikinase</fullName>
        <ecNumber evidence="9">2.7.9.3</ecNumber>
    </recommendedName>
    <alternativeName>
        <fullName evidence="9">Selenium donor protein</fullName>
    </alternativeName>
    <alternativeName>
        <fullName evidence="9">Selenophosphate synthase</fullName>
    </alternativeName>
</protein>
<feature type="binding site" description="in other chain" evidence="9">
    <location>
        <begin position="52"/>
        <end position="54"/>
    </location>
    <ligand>
        <name>ATP</name>
        <dbReference type="ChEBI" id="CHEBI:30616"/>
        <note>ligand shared between dimeric partners</note>
    </ligand>
</feature>
<keyword evidence="7 9" id="KW-0460">Magnesium</keyword>
<evidence type="ECO:0000256" key="2">
    <source>
        <dbReference type="ARBA" id="ARBA00022679"/>
    </source>
</evidence>
<evidence type="ECO:0000256" key="7">
    <source>
        <dbReference type="ARBA" id="ARBA00022842"/>
    </source>
</evidence>
<dbReference type="EC" id="2.7.9.3" evidence="9"/>
<dbReference type="GO" id="GO:0005524">
    <property type="term" value="F:ATP binding"/>
    <property type="evidence" value="ECO:0007669"/>
    <property type="project" value="UniProtKB-UniRule"/>
</dbReference>
<feature type="binding site" evidence="9">
    <location>
        <begin position="142"/>
        <end position="144"/>
    </location>
    <ligand>
        <name>ATP</name>
        <dbReference type="ChEBI" id="CHEBI:30616"/>
        <note>ligand shared between dimeric partners</note>
    </ligand>
</feature>
<evidence type="ECO:0000256" key="3">
    <source>
        <dbReference type="ARBA" id="ARBA00022723"/>
    </source>
</evidence>
<comment type="function">
    <text evidence="9">Synthesizes selenophosphate from selenide and ATP.</text>
</comment>
<dbReference type="AlphaFoldDB" id="A0AA46NZC2"/>
<evidence type="ECO:0000256" key="4">
    <source>
        <dbReference type="ARBA" id="ARBA00022741"/>
    </source>
</evidence>
<dbReference type="InterPro" id="IPR004536">
    <property type="entry name" value="SPS/SelD"/>
</dbReference>
<reference evidence="12" key="1">
    <citation type="submission" date="2022-09" db="EMBL/GenBank/DDBJ databases">
        <title>The genome sequence of Rhodococcus aetherivorans N1.</title>
        <authorList>
            <person name="Jiang W."/>
        </authorList>
    </citation>
    <scope>NUCLEOTIDE SEQUENCE</scope>
    <source>
        <strain evidence="12">N1</strain>
        <plasmid evidence="12">pN1</plasmid>
    </source>
</reference>
<dbReference type="Proteomes" id="UP001163947">
    <property type="component" value="Plasmid pN1"/>
</dbReference>
<dbReference type="InterPro" id="IPR036921">
    <property type="entry name" value="PurM-like_N_sf"/>
</dbReference>
<geneLocation type="plasmid" evidence="12 13">
    <name>pN1</name>
</geneLocation>
<feature type="binding site" description="in other chain" evidence="9">
    <location>
        <position position="72"/>
    </location>
    <ligand>
        <name>ATP</name>
        <dbReference type="ChEBI" id="CHEBI:30616"/>
        <note>ligand shared between dimeric partners</note>
    </ligand>
</feature>
<keyword evidence="5 9" id="KW-0418">Kinase</keyword>
<feature type="site" description="Important for catalytic activity" evidence="9">
    <location>
        <position position="20"/>
    </location>
</feature>
<keyword evidence="8 9" id="KW-0711">Selenium</keyword>
<keyword evidence="3 9" id="KW-0479">Metal-binding</keyword>
<feature type="domain" description="PurM-like N-terminal" evidence="10">
    <location>
        <begin position="54"/>
        <end position="160"/>
    </location>
</feature>
<dbReference type="PANTHER" id="PTHR10256:SF0">
    <property type="entry name" value="INACTIVE SELENIDE, WATER DIKINASE-LIKE PROTEIN-RELATED"/>
    <property type="match status" value="1"/>
</dbReference>
<feature type="active site" evidence="9">
    <location>
        <position position="17"/>
    </location>
</feature>
<gene>
    <name evidence="9 12" type="primary">selD</name>
    <name evidence="12" type="ORF">OCS65_29345</name>
</gene>
<dbReference type="GO" id="GO:0000287">
    <property type="term" value="F:magnesium ion binding"/>
    <property type="evidence" value="ECO:0007669"/>
    <property type="project" value="UniProtKB-UniRule"/>
</dbReference>
<evidence type="ECO:0000256" key="5">
    <source>
        <dbReference type="ARBA" id="ARBA00022777"/>
    </source>
</evidence>
<evidence type="ECO:0000256" key="8">
    <source>
        <dbReference type="ARBA" id="ARBA00023266"/>
    </source>
</evidence>
<dbReference type="RefSeq" id="WP_263510552.1">
    <property type="nucleotide sequence ID" value="NZ_CP106984.1"/>
</dbReference>
<keyword evidence="4 9" id="KW-0547">Nucleotide-binding</keyword>
<name>A0AA46NZC2_9NOCA</name>
<dbReference type="GO" id="GO:0005737">
    <property type="term" value="C:cytoplasm"/>
    <property type="evidence" value="ECO:0007669"/>
    <property type="project" value="TreeGrafter"/>
</dbReference>
<feature type="binding site" evidence="9">
    <location>
        <position position="95"/>
    </location>
    <ligand>
        <name>Mg(2+)</name>
        <dbReference type="ChEBI" id="CHEBI:18420"/>
    </ligand>
</feature>
<dbReference type="CDD" id="cd02195">
    <property type="entry name" value="SelD"/>
    <property type="match status" value="1"/>
</dbReference>
<dbReference type="SUPFAM" id="SSF56042">
    <property type="entry name" value="PurM C-terminal domain-like"/>
    <property type="match status" value="1"/>
</dbReference>
<dbReference type="HAMAP" id="MF_00625">
    <property type="entry name" value="SelD"/>
    <property type="match status" value="1"/>
</dbReference>
<dbReference type="NCBIfam" id="TIGR00476">
    <property type="entry name" value="selD"/>
    <property type="match status" value="1"/>
</dbReference>
<dbReference type="SUPFAM" id="SSF55326">
    <property type="entry name" value="PurM N-terminal domain-like"/>
    <property type="match status" value="1"/>
</dbReference>
<dbReference type="Gene3D" id="3.90.650.10">
    <property type="entry name" value="PurM-like C-terminal domain"/>
    <property type="match status" value="1"/>
</dbReference>
<dbReference type="InterPro" id="IPR010918">
    <property type="entry name" value="PurM-like_C_dom"/>
</dbReference>
<evidence type="ECO:0000259" key="11">
    <source>
        <dbReference type="Pfam" id="PF02769"/>
    </source>
</evidence>
<dbReference type="Pfam" id="PF02769">
    <property type="entry name" value="AIRS_C"/>
    <property type="match status" value="1"/>
</dbReference>
<feature type="binding site" evidence="9">
    <location>
        <position position="230"/>
    </location>
    <ligand>
        <name>Mg(2+)</name>
        <dbReference type="ChEBI" id="CHEBI:18420"/>
    </ligand>
</feature>
<dbReference type="Gene3D" id="3.30.1330.10">
    <property type="entry name" value="PurM-like, N-terminal domain"/>
    <property type="match status" value="1"/>
</dbReference>
<organism evidence="12 13">
    <name type="scientific">Rhodococcus aetherivorans</name>
    <dbReference type="NCBI Taxonomy" id="191292"/>
    <lineage>
        <taxon>Bacteria</taxon>
        <taxon>Bacillati</taxon>
        <taxon>Actinomycetota</taxon>
        <taxon>Actinomycetes</taxon>
        <taxon>Mycobacteriales</taxon>
        <taxon>Nocardiaceae</taxon>
        <taxon>Rhodococcus</taxon>
    </lineage>
</organism>
<feature type="domain" description="PurM-like C-terminal" evidence="11">
    <location>
        <begin position="172"/>
        <end position="351"/>
    </location>
</feature>
<dbReference type="PIRSF" id="PIRSF036407">
    <property type="entry name" value="Selenphspht_syn"/>
    <property type="match status" value="1"/>
</dbReference>
<dbReference type="EMBL" id="CP106984">
    <property type="protein sequence ID" value="UYF97358.1"/>
    <property type="molecule type" value="Genomic_DNA"/>
</dbReference>
<comment type="subunit">
    <text evidence="9">Homodimer.</text>
</comment>
<keyword evidence="2 9" id="KW-0808">Transferase</keyword>
<dbReference type="GO" id="GO:0016260">
    <property type="term" value="P:selenocysteine biosynthetic process"/>
    <property type="evidence" value="ECO:0007669"/>
    <property type="project" value="InterPro"/>
</dbReference>
<proteinExistence type="inferred from homology"/>
<evidence type="ECO:0000313" key="13">
    <source>
        <dbReference type="Proteomes" id="UP001163947"/>
    </source>
</evidence>
<feature type="binding site" description="in other chain" evidence="9">
    <location>
        <position position="20"/>
    </location>
    <ligand>
        <name>ATP</name>
        <dbReference type="ChEBI" id="CHEBI:30616"/>
        <note>ligand shared between dimeric partners</note>
    </ligand>
</feature>
<dbReference type="GeneID" id="83624616"/>
<evidence type="ECO:0000259" key="10">
    <source>
        <dbReference type="Pfam" id="PF00586"/>
    </source>
</evidence>
<comment type="similarity">
    <text evidence="1 9">Belongs to the selenophosphate synthase 1 family. Class I subfamily.</text>
</comment>
<keyword evidence="6 9" id="KW-0067">ATP-binding</keyword>
<dbReference type="GO" id="GO:0004756">
    <property type="term" value="F:selenide, water dikinase activity"/>
    <property type="evidence" value="ECO:0007669"/>
    <property type="project" value="UniProtKB-UniRule"/>
</dbReference>
<dbReference type="InterPro" id="IPR036676">
    <property type="entry name" value="PurM-like_C_sf"/>
</dbReference>
<keyword evidence="12" id="KW-0614">Plasmid</keyword>
<feature type="binding site" description="in other chain" evidence="9">
    <location>
        <position position="95"/>
    </location>
    <ligand>
        <name>ATP</name>
        <dbReference type="ChEBI" id="CHEBI:30616"/>
        <note>ligand shared between dimeric partners</note>
    </ligand>
</feature>
<evidence type="ECO:0000256" key="9">
    <source>
        <dbReference type="HAMAP-Rule" id="MF_00625"/>
    </source>
</evidence>
<dbReference type="InterPro" id="IPR016188">
    <property type="entry name" value="PurM-like_N"/>
</dbReference>
<dbReference type="PANTHER" id="PTHR10256">
    <property type="entry name" value="SELENIDE, WATER DIKINASE"/>
    <property type="match status" value="1"/>
</dbReference>
<comment type="catalytic activity">
    <reaction evidence="9">
        <text>hydrogenselenide + ATP + H2O = selenophosphate + AMP + phosphate + 2 H(+)</text>
        <dbReference type="Rhea" id="RHEA:18737"/>
        <dbReference type="ChEBI" id="CHEBI:15377"/>
        <dbReference type="ChEBI" id="CHEBI:15378"/>
        <dbReference type="ChEBI" id="CHEBI:16144"/>
        <dbReference type="ChEBI" id="CHEBI:29317"/>
        <dbReference type="ChEBI" id="CHEBI:30616"/>
        <dbReference type="ChEBI" id="CHEBI:43474"/>
        <dbReference type="ChEBI" id="CHEBI:456215"/>
        <dbReference type="EC" id="2.7.9.3"/>
    </reaction>
</comment>
<feature type="binding site" evidence="9">
    <location>
        <position position="55"/>
    </location>
    <ligand>
        <name>Mg(2+)</name>
        <dbReference type="ChEBI" id="CHEBI:18420"/>
    </ligand>
</feature>
<comment type="cofactor">
    <cofactor evidence="9">
        <name>Mg(2+)</name>
        <dbReference type="ChEBI" id="CHEBI:18420"/>
    </cofactor>
    <text evidence="9">Binds 1 Mg(2+) ion per monomer.</text>
</comment>
<dbReference type="Pfam" id="PF00586">
    <property type="entry name" value="AIRS"/>
    <property type="match status" value="1"/>
</dbReference>
<evidence type="ECO:0000256" key="6">
    <source>
        <dbReference type="ARBA" id="ARBA00022840"/>
    </source>
</evidence>